<dbReference type="AlphaFoldDB" id="A0A5C1E6B8"/>
<dbReference type="PROSITE" id="PS51352">
    <property type="entry name" value="THIOREDOXIN_2"/>
    <property type="match status" value="1"/>
</dbReference>
<accession>A0A5C1E6B8</accession>
<organism evidence="7 8">
    <name type="scientific">Oryzomicrobium terrae</name>
    <dbReference type="NCBI Taxonomy" id="1735038"/>
    <lineage>
        <taxon>Bacteria</taxon>
        <taxon>Pseudomonadati</taxon>
        <taxon>Pseudomonadota</taxon>
        <taxon>Betaproteobacteria</taxon>
        <taxon>Rhodocyclales</taxon>
        <taxon>Rhodocyclaceae</taxon>
        <taxon>Oryzomicrobium</taxon>
    </lineage>
</organism>
<evidence type="ECO:0000256" key="5">
    <source>
        <dbReference type="SAM" id="SignalP"/>
    </source>
</evidence>
<feature type="chain" id="PRO_5023048457" evidence="5">
    <location>
        <begin position="28"/>
        <end position="210"/>
    </location>
</feature>
<evidence type="ECO:0000256" key="4">
    <source>
        <dbReference type="PIRSR" id="PIRSR603782-2"/>
    </source>
</evidence>
<sequence>MLQRTMTGMIRWRPWAGAALLSALLLAGCGDGAPPPPPFHATDITGATVGPDFPRPLTDSHGQPRRLADYRGKVVVLFFGYTHCPDICPTALSRFAAVMQALGDEAKRVQVVFVSIDPARDTPEQLASYVPWFHPDFVGLTGSTADVSAAAQAFRVYAARREVDGSMGYVMDHSAGAYVLDGAGRPRLYVRDDASVEDIAADLHRLLARG</sequence>
<gene>
    <name evidence="7" type="ORF">OTERR_03710</name>
</gene>
<keyword evidence="3" id="KW-0479">Metal-binding</keyword>
<keyword evidence="4" id="KW-1015">Disulfide bond</keyword>
<dbReference type="CDD" id="cd02968">
    <property type="entry name" value="SCO"/>
    <property type="match status" value="1"/>
</dbReference>
<dbReference type="GO" id="GO:0046872">
    <property type="term" value="F:metal ion binding"/>
    <property type="evidence" value="ECO:0007669"/>
    <property type="project" value="UniProtKB-KW"/>
</dbReference>
<dbReference type="Pfam" id="PF02630">
    <property type="entry name" value="SCO1-SenC"/>
    <property type="match status" value="1"/>
</dbReference>
<feature type="binding site" evidence="3">
    <location>
        <position position="173"/>
    </location>
    <ligand>
        <name>Cu cation</name>
        <dbReference type="ChEBI" id="CHEBI:23378"/>
    </ligand>
</feature>
<feature type="signal peptide" evidence="5">
    <location>
        <begin position="1"/>
        <end position="27"/>
    </location>
</feature>
<dbReference type="InterPro" id="IPR036249">
    <property type="entry name" value="Thioredoxin-like_sf"/>
</dbReference>
<evidence type="ECO:0000313" key="8">
    <source>
        <dbReference type="Proteomes" id="UP000323671"/>
    </source>
</evidence>
<dbReference type="PROSITE" id="PS51257">
    <property type="entry name" value="PROKAR_LIPOPROTEIN"/>
    <property type="match status" value="1"/>
</dbReference>
<evidence type="ECO:0000256" key="3">
    <source>
        <dbReference type="PIRSR" id="PIRSR603782-1"/>
    </source>
</evidence>
<dbReference type="InterPro" id="IPR003782">
    <property type="entry name" value="SCO1/SenC"/>
</dbReference>
<name>A0A5C1E6B8_9RHOO</name>
<dbReference type="InterPro" id="IPR013766">
    <property type="entry name" value="Thioredoxin_domain"/>
</dbReference>
<keyword evidence="5" id="KW-0732">Signal</keyword>
<feature type="binding site" evidence="3">
    <location>
        <position position="88"/>
    </location>
    <ligand>
        <name>Cu cation</name>
        <dbReference type="ChEBI" id="CHEBI:23378"/>
    </ligand>
</feature>
<feature type="domain" description="Thioredoxin" evidence="6">
    <location>
        <begin position="30"/>
        <end position="208"/>
    </location>
</feature>
<evidence type="ECO:0000259" key="6">
    <source>
        <dbReference type="PROSITE" id="PS51352"/>
    </source>
</evidence>
<evidence type="ECO:0000256" key="1">
    <source>
        <dbReference type="ARBA" id="ARBA00010996"/>
    </source>
</evidence>
<protein>
    <submittedName>
        <fullName evidence="7">Protein SCO1/2</fullName>
    </submittedName>
</protein>
<reference evidence="7 8" key="1">
    <citation type="submission" date="2017-07" db="EMBL/GenBank/DDBJ databases">
        <title>Complete genome sequence of Oryzomicrobium terrae TPP412.</title>
        <authorList>
            <person name="Chiu L.-W."/>
            <person name="Lo K.-J."/>
            <person name="Tsai Y.-M."/>
            <person name="Lin S.-S."/>
            <person name="Kuo C.-H."/>
            <person name="Liu C.-T."/>
        </authorList>
    </citation>
    <scope>NUCLEOTIDE SEQUENCE [LARGE SCALE GENOMIC DNA]</scope>
    <source>
        <strain evidence="7 8">TPP412</strain>
    </source>
</reference>
<dbReference type="Proteomes" id="UP000323671">
    <property type="component" value="Chromosome"/>
</dbReference>
<dbReference type="FunFam" id="3.40.30.10:FF:000013">
    <property type="entry name" value="Blast:Protein SCO1 homolog, mitochondrial"/>
    <property type="match status" value="1"/>
</dbReference>
<keyword evidence="8" id="KW-1185">Reference proteome</keyword>
<feature type="disulfide bond" description="Redox-active" evidence="4">
    <location>
        <begin position="84"/>
        <end position="88"/>
    </location>
</feature>
<dbReference type="EMBL" id="CP022579">
    <property type="protein sequence ID" value="QEL63847.1"/>
    <property type="molecule type" value="Genomic_DNA"/>
</dbReference>
<evidence type="ECO:0000256" key="2">
    <source>
        <dbReference type="ARBA" id="ARBA00023008"/>
    </source>
</evidence>
<dbReference type="Gene3D" id="3.40.30.10">
    <property type="entry name" value="Glutaredoxin"/>
    <property type="match status" value="1"/>
</dbReference>
<dbReference type="KEGG" id="otr:OTERR_03710"/>
<dbReference type="PANTHER" id="PTHR12151:SF25">
    <property type="entry name" value="LINALOOL DEHYDRATASE_ISOMERASE DOMAIN-CONTAINING PROTEIN"/>
    <property type="match status" value="1"/>
</dbReference>
<dbReference type="PANTHER" id="PTHR12151">
    <property type="entry name" value="ELECTRON TRANSPORT PROTIN SCO1/SENC FAMILY MEMBER"/>
    <property type="match status" value="1"/>
</dbReference>
<comment type="similarity">
    <text evidence="1">Belongs to the SCO1/2 family.</text>
</comment>
<evidence type="ECO:0000313" key="7">
    <source>
        <dbReference type="EMBL" id="QEL63847.1"/>
    </source>
</evidence>
<proteinExistence type="inferred from homology"/>
<dbReference type="SUPFAM" id="SSF52833">
    <property type="entry name" value="Thioredoxin-like"/>
    <property type="match status" value="1"/>
</dbReference>
<feature type="binding site" evidence="3">
    <location>
        <position position="84"/>
    </location>
    <ligand>
        <name>Cu cation</name>
        <dbReference type="ChEBI" id="CHEBI:23378"/>
    </ligand>
</feature>
<keyword evidence="2 3" id="KW-0186">Copper</keyword>